<dbReference type="PANTHER" id="PTHR42085:SF1">
    <property type="entry name" value="F-BOX DOMAIN-CONTAINING PROTEIN"/>
    <property type="match status" value="1"/>
</dbReference>
<dbReference type="Pfam" id="PF20150">
    <property type="entry name" value="2EXR"/>
    <property type="match status" value="1"/>
</dbReference>
<dbReference type="InterPro" id="IPR045518">
    <property type="entry name" value="2EXR"/>
</dbReference>
<proteinExistence type="predicted"/>
<name>N1QN13_SPHMS</name>
<keyword evidence="3" id="KW-1185">Reference proteome</keyword>
<feature type="domain" description="2EXR" evidence="1">
    <location>
        <begin position="9"/>
        <end position="80"/>
    </location>
</feature>
<dbReference type="GeneID" id="27900585"/>
<organism evidence="2 3">
    <name type="scientific">Sphaerulina musiva (strain SO2202)</name>
    <name type="common">Poplar stem canker fungus</name>
    <name type="synonym">Septoria musiva</name>
    <dbReference type="NCBI Taxonomy" id="692275"/>
    <lineage>
        <taxon>Eukaryota</taxon>
        <taxon>Fungi</taxon>
        <taxon>Dikarya</taxon>
        <taxon>Ascomycota</taxon>
        <taxon>Pezizomycotina</taxon>
        <taxon>Dothideomycetes</taxon>
        <taxon>Dothideomycetidae</taxon>
        <taxon>Mycosphaerellales</taxon>
        <taxon>Mycosphaerellaceae</taxon>
        <taxon>Sphaerulina</taxon>
    </lineage>
</organism>
<dbReference type="AlphaFoldDB" id="N1QN13"/>
<sequence>MSLARLLTLPLEIRELVWEHVLTEADQTLVTFRLDAFQREYYSYSTQPALARVSRQIRSESLPIWYERNRFIFHTEDAKAQDVRTWLRCNELHLEHIRHITLWVRYIPPANAHLQGALAVSIDRRKKHDPWQVDPNWTWITVLRRPPDLARDASYLIEKLRDMTSSISKDRAGVDDYYALIYRLRLLYIQEKTSARQLE</sequence>
<protein>
    <recommendedName>
        <fullName evidence="1">2EXR domain-containing protein</fullName>
    </recommendedName>
</protein>
<dbReference type="EMBL" id="KB456260">
    <property type="protein sequence ID" value="EMF16974.1"/>
    <property type="molecule type" value="Genomic_DNA"/>
</dbReference>
<dbReference type="Proteomes" id="UP000016931">
    <property type="component" value="Unassembled WGS sequence"/>
</dbReference>
<dbReference type="eggNOG" id="ENOG502R8YY">
    <property type="taxonomic scope" value="Eukaryota"/>
</dbReference>
<gene>
    <name evidence="2" type="ORF">SEPMUDRAFT_146088</name>
</gene>
<dbReference type="STRING" id="692275.N1QN13"/>
<accession>N1QN13</accession>
<evidence type="ECO:0000313" key="3">
    <source>
        <dbReference type="Proteomes" id="UP000016931"/>
    </source>
</evidence>
<dbReference type="PANTHER" id="PTHR42085">
    <property type="entry name" value="F-BOX DOMAIN-CONTAINING PROTEIN"/>
    <property type="match status" value="1"/>
</dbReference>
<evidence type="ECO:0000313" key="2">
    <source>
        <dbReference type="EMBL" id="EMF16974.1"/>
    </source>
</evidence>
<dbReference type="InterPro" id="IPR038883">
    <property type="entry name" value="AN11006-like"/>
</dbReference>
<dbReference type="OrthoDB" id="5272396at2759"/>
<dbReference type="RefSeq" id="XP_016765095.1">
    <property type="nucleotide sequence ID" value="XM_016903448.1"/>
</dbReference>
<dbReference type="HOGENOM" id="CLU_1396277_0_0_1"/>
<reference evidence="2 3" key="1">
    <citation type="journal article" date="2012" name="PLoS Pathog.">
        <title>Diverse lifestyles and strategies of plant pathogenesis encoded in the genomes of eighteen Dothideomycetes fungi.</title>
        <authorList>
            <person name="Ohm R.A."/>
            <person name="Feau N."/>
            <person name="Henrissat B."/>
            <person name="Schoch C.L."/>
            <person name="Horwitz B.A."/>
            <person name="Barry K.W."/>
            <person name="Condon B.J."/>
            <person name="Copeland A.C."/>
            <person name="Dhillon B."/>
            <person name="Glaser F."/>
            <person name="Hesse C.N."/>
            <person name="Kosti I."/>
            <person name="LaButti K."/>
            <person name="Lindquist E.A."/>
            <person name="Lucas S."/>
            <person name="Salamov A.A."/>
            <person name="Bradshaw R.E."/>
            <person name="Ciuffetti L."/>
            <person name="Hamelin R.C."/>
            <person name="Kema G.H.J."/>
            <person name="Lawrence C."/>
            <person name="Scott J.A."/>
            <person name="Spatafora J.W."/>
            <person name="Turgeon B.G."/>
            <person name="de Wit P.J.G.M."/>
            <person name="Zhong S."/>
            <person name="Goodwin S.B."/>
            <person name="Grigoriev I.V."/>
        </authorList>
    </citation>
    <scope>NUCLEOTIDE SEQUENCE [LARGE SCALE GENOMIC DNA]</scope>
    <source>
        <strain evidence="2 3">SO2202</strain>
    </source>
</reference>
<evidence type="ECO:0000259" key="1">
    <source>
        <dbReference type="Pfam" id="PF20150"/>
    </source>
</evidence>
<dbReference type="OMA" id="EWRWVTV"/>